<gene>
    <name evidence="8" type="ORF">O9G_002313</name>
    <name evidence="9" type="ORF">ROZALSC1DRAFT_26776</name>
</gene>
<dbReference type="PROSITE" id="PS50802">
    <property type="entry name" value="OTU"/>
    <property type="match status" value="1"/>
</dbReference>
<dbReference type="PANTHER" id="PTHR13312">
    <property type="entry name" value="HIV-INDUCED PROTEIN-7-LIKE PROTEASE"/>
    <property type="match status" value="1"/>
</dbReference>
<protein>
    <recommendedName>
        <fullName evidence="6">Ubiquitin thioesterase OTU</fullName>
        <ecNumber evidence="6">3.4.19.12</ecNumber>
    </recommendedName>
</protein>
<dbReference type="Proteomes" id="UP000030755">
    <property type="component" value="Unassembled WGS sequence"/>
</dbReference>
<comment type="function">
    <text evidence="6">Hydrolase that can remove conjugated ubiquitin from proteins and may therefore play an important regulatory role at the level of protein turnover by preventing degradation.</text>
</comment>
<dbReference type="GO" id="GO:0004843">
    <property type="term" value="F:cysteine-type deubiquitinase activity"/>
    <property type="evidence" value="ECO:0007669"/>
    <property type="project" value="UniProtKB-UniRule"/>
</dbReference>
<dbReference type="Gene3D" id="3.10.20.90">
    <property type="entry name" value="Phosphatidylinositol 3-kinase Catalytic Subunit, Chain A, domain 1"/>
    <property type="match status" value="1"/>
</dbReference>
<comment type="catalytic activity">
    <reaction evidence="1 6">
        <text>Thiol-dependent hydrolysis of ester, thioester, amide, peptide and isopeptide bonds formed by the C-terminal Gly of ubiquitin (a 76-residue protein attached to proteins as an intracellular targeting signal).</text>
        <dbReference type="EC" id="3.4.19.12"/>
    </reaction>
</comment>
<keyword evidence="4 6" id="KW-0378">Hydrolase</keyword>
<dbReference type="GO" id="GO:0030968">
    <property type="term" value="P:endoplasmic reticulum unfolded protein response"/>
    <property type="evidence" value="ECO:0007669"/>
    <property type="project" value="TreeGrafter"/>
</dbReference>
<feature type="domain" description="OTU" evidence="7">
    <location>
        <begin position="69"/>
        <end position="192"/>
    </location>
</feature>
<dbReference type="Pfam" id="PF02338">
    <property type="entry name" value="OTU"/>
    <property type="match status" value="1"/>
</dbReference>
<evidence type="ECO:0000256" key="6">
    <source>
        <dbReference type="RuleBase" id="RU367104"/>
    </source>
</evidence>
<dbReference type="GO" id="GO:0005634">
    <property type="term" value="C:nucleus"/>
    <property type="evidence" value="ECO:0007669"/>
    <property type="project" value="TreeGrafter"/>
</dbReference>
<dbReference type="EC" id="3.4.19.12" evidence="6"/>
<dbReference type="InterPro" id="IPR038765">
    <property type="entry name" value="Papain-like_cys_pep_sf"/>
</dbReference>
<dbReference type="Proteomes" id="UP000281549">
    <property type="component" value="Unassembled WGS sequence"/>
</dbReference>
<evidence type="ECO:0000256" key="2">
    <source>
        <dbReference type="ARBA" id="ARBA00022670"/>
    </source>
</evidence>
<dbReference type="InterPro" id="IPR013087">
    <property type="entry name" value="Znf_C2H2_type"/>
</dbReference>
<dbReference type="OMA" id="EYVMDHD"/>
<evidence type="ECO:0000256" key="3">
    <source>
        <dbReference type="ARBA" id="ARBA00022786"/>
    </source>
</evidence>
<reference evidence="8 10" key="1">
    <citation type="journal article" date="2013" name="Curr. Biol.">
        <title>Shared signatures of parasitism and phylogenomics unite Cryptomycota and microsporidia.</title>
        <authorList>
            <person name="James T.Y."/>
            <person name="Pelin A."/>
            <person name="Bonen L."/>
            <person name="Ahrendt S."/>
            <person name="Sain D."/>
            <person name="Corradi N."/>
            <person name="Stajich J.E."/>
        </authorList>
    </citation>
    <scope>NUCLEOTIDE SEQUENCE [LARGE SCALE GENOMIC DNA]</scope>
    <source>
        <strain evidence="8 10">CSF55</strain>
        <strain evidence="8 10">CSF55</strain>
    </source>
</reference>
<dbReference type="OrthoDB" id="65596at2759"/>
<dbReference type="InterPro" id="IPR057766">
    <property type="entry name" value="Znf-C2H2_OTU1-like_C"/>
</dbReference>
<keyword evidence="10" id="KW-1185">Reference proteome</keyword>
<evidence type="ECO:0000313" key="11">
    <source>
        <dbReference type="Proteomes" id="UP000281549"/>
    </source>
</evidence>
<dbReference type="GO" id="GO:0036503">
    <property type="term" value="P:ERAD pathway"/>
    <property type="evidence" value="ECO:0007669"/>
    <property type="project" value="TreeGrafter"/>
</dbReference>
<evidence type="ECO:0000259" key="7">
    <source>
        <dbReference type="PROSITE" id="PS50802"/>
    </source>
</evidence>
<evidence type="ECO:0000313" key="10">
    <source>
        <dbReference type="Proteomes" id="UP000030755"/>
    </source>
</evidence>
<dbReference type="InterPro" id="IPR003323">
    <property type="entry name" value="OTU_dom"/>
</dbReference>
<dbReference type="GO" id="GO:0016579">
    <property type="term" value="P:protein deubiquitination"/>
    <property type="evidence" value="ECO:0007669"/>
    <property type="project" value="TreeGrafter"/>
</dbReference>
<dbReference type="STRING" id="988480.A0A075AQL0"/>
<evidence type="ECO:0000256" key="5">
    <source>
        <dbReference type="ARBA" id="ARBA00022807"/>
    </source>
</evidence>
<evidence type="ECO:0000256" key="1">
    <source>
        <dbReference type="ARBA" id="ARBA00000707"/>
    </source>
</evidence>
<keyword evidence="5 6" id="KW-0788">Thiol protease</keyword>
<accession>A0A075AQL0</accession>
<dbReference type="PANTHER" id="PTHR13312:SF0">
    <property type="entry name" value="UBIQUITIN THIOESTERASE OTU1"/>
    <property type="match status" value="1"/>
</dbReference>
<sequence>MKIQEFIDLICDQEAKESLGTIRTGVPPRSVAIANLNMSLKDIGIKDRDTITIENGNTFKRKTISNEMMVIRKMADDNSCLFSSIGYLLENKRACQADALRQKVVEFILSHPDDYNSVILGKNVSEYCQWISKPTSWGGAIEISIFSKLYKIQIASIDVKSLRVDLFGEEDSFPDRCYIVYDGIHYDCIVSTYSNNETAQDITIFSSKDDFALASAISVVEEISKKNMFTDLANFTIRCETCHSGFIGTDDAQRHAQETGHTNFAEFKN</sequence>
<evidence type="ECO:0000313" key="8">
    <source>
        <dbReference type="EMBL" id="EPZ32536.1"/>
    </source>
</evidence>
<dbReference type="EMBL" id="KE561145">
    <property type="protein sequence ID" value="EPZ32536.1"/>
    <property type="molecule type" value="Genomic_DNA"/>
</dbReference>
<dbReference type="PROSITE" id="PS00028">
    <property type="entry name" value="ZINC_FINGER_C2H2_1"/>
    <property type="match status" value="1"/>
</dbReference>
<evidence type="ECO:0000256" key="4">
    <source>
        <dbReference type="ARBA" id="ARBA00022801"/>
    </source>
</evidence>
<keyword evidence="6" id="KW-0963">Cytoplasm</keyword>
<organism evidence="8 10">
    <name type="scientific">Rozella allomycis (strain CSF55)</name>
    <dbReference type="NCBI Taxonomy" id="988480"/>
    <lineage>
        <taxon>Eukaryota</taxon>
        <taxon>Fungi</taxon>
        <taxon>Fungi incertae sedis</taxon>
        <taxon>Cryptomycota</taxon>
        <taxon>Cryptomycota incertae sedis</taxon>
        <taxon>Rozella</taxon>
    </lineage>
</organism>
<keyword evidence="2" id="KW-0645">Protease</keyword>
<dbReference type="Gene3D" id="3.90.70.80">
    <property type="match status" value="1"/>
</dbReference>
<evidence type="ECO:0000313" key="9">
    <source>
        <dbReference type="EMBL" id="RKP21844.1"/>
    </source>
</evidence>
<dbReference type="CDD" id="cd22745">
    <property type="entry name" value="OTU_OTU1"/>
    <property type="match status" value="1"/>
</dbReference>
<reference evidence="11" key="2">
    <citation type="journal article" date="2018" name="Nat. Microbiol.">
        <title>Leveraging single-cell genomics to expand the fungal tree of life.</title>
        <authorList>
            <person name="Ahrendt S.R."/>
            <person name="Quandt C.A."/>
            <person name="Ciobanu D."/>
            <person name="Clum A."/>
            <person name="Salamov A."/>
            <person name="Andreopoulos B."/>
            <person name="Cheng J.F."/>
            <person name="Woyke T."/>
            <person name="Pelin A."/>
            <person name="Henrissat B."/>
            <person name="Reynolds N.K."/>
            <person name="Benny G.L."/>
            <person name="Smith M.E."/>
            <person name="James T.Y."/>
            <person name="Grigoriev I.V."/>
        </authorList>
    </citation>
    <scope>NUCLEOTIDE SEQUENCE [LARGE SCALE GENOMIC DNA]</scope>
    <source>
        <strain evidence="11">CSF55</strain>
    </source>
</reference>
<dbReference type="SUPFAM" id="SSF54001">
    <property type="entry name" value="Cysteine proteinases"/>
    <property type="match status" value="1"/>
</dbReference>
<dbReference type="GO" id="GO:0005829">
    <property type="term" value="C:cytosol"/>
    <property type="evidence" value="ECO:0007669"/>
    <property type="project" value="TreeGrafter"/>
</dbReference>
<reference evidence="9" key="3">
    <citation type="submission" date="2018-08" db="EMBL/GenBank/DDBJ databases">
        <title>Leveraging single-cell genomics to expand the Fungal Tree of Life.</title>
        <authorList>
            <consortium name="DOE Joint Genome Institute"/>
            <person name="Ahrendt S.R."/>
            <person name="Quandt C.A."/>
            <person name="Ciobanu D."/>
            <person name="Clum A."/>
            <person name="Salamov A."/>
            <person name="Andreopoulos B."/>
            <person name="Cheng J.-F."/>
            <person name="Woyke T."/>
            <person name="Pelin A."/>
            <person name="Henrissat B."/>
            <person name="Reynolds N."/>
            <person name="Benny G.L."/>
            <person name="Smith M.E."/>
            <person name="James T.Y."/>
            <person name="Grigoriev I.V."/>
        </authorList>
    </citation>
    <scope>NUCLEOTIDE SEQUENCE</scope>
    <source>
        <strain evidence="9">CSF55</strain>
    </source>
</reference>
<proteinExistence type="predicted"/>
<dbReference type="HOGENOM" id="CLU_049327_1_1_1"/>
<dbReference type="AlphaFoldDB" id="A0A075AQL0"/>
<dbReference type="Pfam" id="PF24560">
    <property type="entry name" value="zf-C2H2_OTU1_C"/>
    <property type="match status" value="1"/>
</dbReference>
<dbReference type="EMBL" id="ML004925">
    <property type="protein sequence ID" value="RKP21844.1"/>
    <property type="molecule type" value="Genomic_DNA"/>
</dbReference>
<comment type="subcellular location">
    <subcellularLocation>
        <location evidence="6">Cytoplasm</location>
    </subcellularLocation>
</comment>
<keyword evidence="3 6" id="KW-0833">Ubl conjugation pathway</keyword>
<name>A0A075AQL0_ROZAC</name>